<evidence type="ECO:0000313" key="2">
    <source>
        <dbReference type="Proteomes" id="UP000483261"/>
    </source>
</evidence>
<comment type="caution">
    <text evidence="1">The sequence shown here is derived from an EMBL/GenBank/DDBJ whole genome shotgun (WGS) entry which is preliminary data.</text>
</comment>
<dbReference type="AlphaFoldDB" id="A0A6M1QW61"/>
<dbReference type="EMBL" id="JAALAA010000003">
    <property type="protein sequence ID" value="NGN91920.1"/>
    <property type="molecule type" value="Genomic_DNA"/>
</dbReference>
<reference evidence="1 2" key="1">
    <citation type="submission" date="2020-02" db="EMBL/GenBank/DDBJ databases">
        <title>Whole-genome analyses of novel actinobacteria.</title>
        <authorList>
            <person name="Sahin N."/>
        </authorList>
    </citation>
    <scope>NUCLEOTIDE SEQUENCE [LARGE SCALE GENOMIC DNA]</scope>
    <source>
        <strain evidence="1 2">KC13</strain>
    </source>
</reference>
<dbReference type="RefSeq" id="WP_165109698.1">
    <property type="nucleotide sequence ID" value="NZ_JAALAA010000003.1"/>
</dbReference>
<sequence>MNVQMIEADVRKSAQKIQAAANNVKGIDFSDSISAITSALPGSTCVGAANKLKTELKTNLDAWVKSANSHHELTNNAADHIVAADETSQRTGNKINQQVGQR</sequence>
<accession>A0A6M1QW61</accession>
<keyword evidence="2" id="KW-1185">Reference proteome</keyword>
<gene>
    <name evidence="1" type="ORF">G5C66_04115</name>
</gene>
<organism evidence="1 2">
    <name type="scientific">Nocardioides turkmenicus</name>
    <dbReference type="NCBI Taxonomy" id="2711220"/>
    <lineage>
        <taxon>Bacteria</taxon>
        <taxon>Bacillati</taxon>
        <taxon>Actinomycetota</taxon>
        <taxon>Actinomycetes</taxon>
        <taxon>Propionibacteriales</taxon>
        <taxon>Nocardioidaceae</taxon>
        <taxon>Nocardioides</taxon>
    </lineage>
</organism>
<evidence type="ECO:0008006" key="3">
    <source>
        <dbReference type="Google" id="ProtNLM"/>
    </source>
</evidence>
<name>A0A6M1QW61_9ACTN</name>
<evidence type="ECO:0000313" key="1">
    <source>
        <dbReference type="EMBL" id="NGN91920.1"/>
    </source>
</evidence>
<protein>
    <recommendedName>
        <fullName evidence="3">ESX-1 secretion-associated protein</fullName>
    </recommendedName>
</protein>
<dbReference type="Proteomes" id="UP000483261">
    <property type="component" value="Unassembled WGS sequence"/>
</dbReference>
<proteinExistence type="predicted"/>